<evidence type="ECO:0000256" key="1">
    <source>
        <dbReference type="ARBA" id="ARBA00004585"/>
    </source>
</evidence>
<evidence type="ECO:0000256" key="12">
    <source>
        <dbReference type="ARBA" id="ARBA00022989"/>
    </source>
</evidence>
<comment type="similarity">
    <text evidence="3">Belongs to the pex2/pex10/pex12 family.</text>
</comment>
<dbReference type="PANTHER" id="PTHR48178:SF1">
    <property type="entry name" value="PEROXISOME BIOGENESIS FACTOR 2"/>
    <property type="match status" value="1"/>
</dbReference>
<dbReference type="RefSeq" id="XP_044550935.1">
    <property type="nucleotide sequence ID" value="XM_044691344.1"/>
</dbReference>
<evidence type="ECO:0000256" key="16">
    <source>
        <dbReference type="ARBA" id="ARBA00034438"/>
    </source>
</evidence>
<dbReference type="GO" id="GO:0008270">
    <property type="term" value="F:zinc ion binding"/>
    <property type="evidence" value="ECO:0007669"/>
    <property type="project" value="UniProtKB-KW"/>
</dbReference>
<dbReference type="GeneID" id="68094434"/>
<gene>
    <name evidence="20" type="ORF">C9374_001978</name>
</gene>
<dbReference type="EMBL" id="PYSW02000014">
    <property type="protein sequence ID" value="KAG2386943.1"/>
    <property type="molecule type" value="Genomic_DNA"/>
</dbReference>
<keyword evidence="12" id="KW-1133">Transmembrane helix</keyword>
<evidence type="ECO:0000256" key="9">
    <source>
        <dbReference type="ARBA" id="ARBA00022786"/>
    </source>
</evidence>
<keyword evidence="14" id="KW-0576">Peroxisome</keyword>
<dbReference type="PROSITE" id="PS00518">
    <property type="entry name" value="ZF_RING_1"/>
    <property type="match status" value="1"/>
</dbReference>
<dbReference type="GO" id="GO:0061630">
    <property type="term" value="F:ubiquitin protein ligase activity"/>
    <property type="evidence" value="ECO:0007669"/>
    <property type="project" value="UniProtKB-EC"/>
</dbReference>
<dbReference type="GO" id="GO:0016558">
    <property type="term" value="P:protein import into peroxisome matrix"/>
    <property type="evidence" value="ECO:0007669"/>
    <property type="project" value="InterPro"/>
</dbReference>
<evidence type="ECO:0000256" key="10">
    <source>
        <dbReference type="ARBA" id="ARBA00022833"/>
    </source>
</evidence>
<dbReference type="InterPro" id="IPR025654">
    <property type="entry name" value="PEX2/10"/>
</dbReference>
<dbReference type="InterPro" id="IPR006845">
    <property type="entry name" value="Pex_N"/>
</dbReference>
<protein>
    <recommendedName>
        <fullName evidence="17">RING-type E3 ubiquitin transferase (cysteine targeting)</fullName>
        <ecNumber evidence="17">2.3.2.36</ecNumber>
    </recommendedName>
    <alternativeName>
        <fullName evidence="15">Peroxin-2</fullName>
    </alternativeName>
</protein>
<comment type="catalytic activity">
    <reaction evidence="16">
        <text>[E2 ubiquitin-conjugating enzyme]-S-ubiquitinyl-L-cysteine + [acceptor protein]-L-cysteine = [E2 ubiquitin-conjugating enzyme]-L-cysteine + [acceptor protein]-S-ubiquitinyl-L-cysteine.</text>
        <dbReference type="EC" id="2.3.2.36"/>
    </reaction>
</comment>
<keyword evidence="13" id="KW-0472">Membrane</keyword>
<dbReference type="Gene3D" id="3.30.40.10">
    <property type="entry name" value="Zinc/RING finger domain, C3HC4 (zinc finger)"/>
    <property type="match status" value="1"/>
</dbReference>
<evidence type="ECO:0000256" key="14">
    <source>
        <dbReference type="ARBA" id="ARBA00023140"/>
    </source>
</evidence>
<dbReference type="SUPFAM" id="SSF57850">
    <property type="entry name" value="RING/U-box"/>
    <property type="match status" value="1"/>
</dbReference>
<organism evidence="20 21">
    <name type="scientific">Naegleria lovaniensis</name>
    <name type="common">Amoeba</name>
    <dbReference type="NCBI Taxonomy" id="51637"/>
    <lineage>
        <taxon>Eukaryota</taxon>
        <taxon>Discoba</taxon>
        <taxon>Heterolobosea</taxon>
        <taxon>Tetramitia</taxon>
        <taxon>Eutetramitia</taxon>
        <taxon>Vahlkampfiidae</taxon>
        <taxon>Naegleria</taxon>
    </lineage>
</organism>
<evidence type="ECO:0000256" key="6">
    <source>
        <dbReference type="ARBA" id="ARBA00022692"/>
    </source>
</evidence>
<proteinExistence type="inferred from homology"/>
<keyword evidence="5" id="KW-0808">Transferase</keyword>
<reference evidence="20 21" key="1">
    <citation type="journal article" date="2018" name="BMC Genomics">
        <title>The genome of Naegleria lovaniensis, the basis for a comparative approach to unravel pathogenicity factors of the human pathogenic amoeba N. fowleri.</title>
        <authorList>
            <person name="Liechti N."/>
            <person name="Schurch N."/>
            <person name="Bruggmann R."/>
            <person name="Wittwer M."/>
        </authorList>
    </citation>
    <scope>NUCLEOTIDE SEQUENCE [LARGE SCALE GENOMIC DNA]</scope>
    <source>
        <strain evidence="20 21">ATCC 30569</strain>
    </source>
</reference>
<evidence type="ECO:0000256" key="7">
    <source>
        <dbReference type="ARBA" id="ARBA00022723"/>
    </source>
</evidence>
<dbReference type="GO" id="GO:0005778">
    <property type="term" value="C:peroxisomal membrane"/>
    <property type="evidence" value="ECO:0007669"/>
    <property type="project" value="UniProtKB-SubCell"/>
</dbReference>
<evidence type="ECO:0000313" key="20">
    <source>
        <dbReference type="EMBL" id="KAG2386943.1"/>
    </source>
</evidence>
<dbReference type="Pfam" id="PF04757">
    <property type="entry name" value="Pex2_Pex12"/>
    <property type="match status" value="1"/>
</dbReference>
<comment type="caution">
    <text evidence="20">The sequence shown here is derived from an EMBL/GenBank/DDBJ whole genome shotgun (WGS) entry which is preliminary data.</text>
</comment>
<evidence type="ECO:0000256" key="3">
    <source>
        <dbReference type="ARBA" id="ARBA00008704"/>
    </source>
</evidence>
<keyword evidence="10" id="KW-0862">Zinc</keyword>
<dbReference type="PANTHER" id="PTHR48178">
    <property type="entry name" value="PEROXISOME BIOGENESIS FACTOR 2"/>
    <property type="match status" value="1"/>
</dbReference>
<evidence type="ECO:0000256" key="2">
    <source>
        <dbReference type="ARBA" id="ARBA00004906"/>
    </source>
</evidence>
<evidence type="ECO:0000256" key="18">
    <source>
        <dbReference type="PROSITE-ProRule" id="PRU00175"/>
    </source>
</evidence>
<keyword evidence="8 18" id="KW-0863">Zinc-finger</keyword>
<evidence type="ECO:0000256" key="4">
    <source>
        <dbReference type="ARBA" id="ARBA00022448"/>
    </source>
</evidence>
<evidence type="ECO:0000256" key="8">
    <source>
        <dbReference type="ARBA" id="ARBA00022771"/>
    </source>
</evidence>
<evidence type="ECO:0000256" key="13">
    <source>
        <dbReference type="ARBA" id="ARBA00023136"/>
    </source>
</evidence>
<dbReference type="Proteomes" id="UP000816034">
    <property type="component" value="Unassembled WGS sequence"/>
</dbReference>
<evidence type="ECO:0000256" key="5">
    <source>
        <dbReference type="ARBA" id="ARBA00022679"/>
    </source>
</evidence>
<evidence type="ECO:0000256" key="11">
    <source>
        <dbReference type="ARBA" id="ARBA00022927"/>
    </source>
</evidence>
<evidence type="ECO:0000256" key="17">
    <source>
        <dbReference type="ARBA" id="ARBA00034523"/>
    </source>
</evidence>
<keyword evidence="11" id="KW-0653">Protein transport</keyword>
<keyword evidence="4" id="KW-0813">Transport</keyword>
<evidence type="ECO:0000256" key="15">
    <source>
        <dbReference type="ARBA" id="ARBA00032511"/>
    </source>
</evidence>
<dbReference type="InterPro" id="IPR001841">
    <property type="entry name" value="Znf_RING"/>
</dbReference>
<dbReference type="InterPro" id="IPR017907">
    <property type="entry name" value="Znf_RING_CS"/>
</dbReference>
<evidence type="ECO:0000313" key="21">
    <source>
        <dbReference type="Proteomes" id="UP000816034"/>
    </source>
</evidence>
<accession>A0AA88GV87</accession>
<dbReference type="AlphaFoldDB" id="A0AA88GV87"/>
<name>A0AA88GV87_NAELO</name>
<feature type="domain" description="RING-type" evidence="19">
    <location>
        <begin position="225"/>
        <end position="272"/>
    </location>
</feature>
<comment type="subcellular location">
    <subcellularLocation>
        <location evidence="1">Peroxisome membrane</location>
        <topology evidence="1">Multi-pass membrane protein</topology>
    </subcellularLocation>
</comment>
<keyword evidence="7" id="KW-0479">Metal-binding</keyword>
<keyword evidence="6" id="KW-0812">Transmembrane</keyword>
<dbReference type="EC" id="2.3.2.36" evidence="17"/>
<keyword evidence="21" id="KW-1185">Reference proteome</keyword>
<comment type="pathway">
    <text evidence="2">Protein modification; protein ubiquitination.</text>
</comment>
<keyword evidence="9" id="KW-0833">Ubl conjugation pathway</keyword>
<dbReference type="PROSITE" id="PS50089">
    <property type="entry name" value="ZF_RING_2"/>
    <property type="match status" value="1"/>
</dbReference>
<sequence length="283" mass="33904">MLFIRIFIYKYSIYDNNQTFGDRIQNLKYSNTEMKDPNIFSKYLYGIASIGIPYLYERVCKSQYLNIEYLKRFEYYYKTLEFINFIIFLYQGKYKSLIDRIFHWRKVYATRFMIRQLSFDYMNTELIWNGLAETILFIAPLINFKKLLTFLNRVWDWMTSRMRKDLRMWIENISQHETLKKDMNSTSLNTIHDTTITGTTSTLQSSSSLTMINNNSSEYYSNQECPFCNANPILIPYVSHDGACKHRFCYYCIENALLNDSSDHCVNCPSCSKEITKSKRFYR</sequence>
<dbReference type="InterPro" id="IPR013083">
    <property type="entry name" value="Znf_RING/FYVE/PHD"/>
</dbReference>
<evidence type="ECO:0000259" key="19">
    <source>
        <dbReference type="PROSITE" id="PS50089"/>
    </source>
</evidence>